<keyword evidence="4" id="KW-0479">Metal-binding</keyword>
<evidence type="ECO:0000313" key="8">
    <source>
        <dbReference type="EMBL" id="QCD42222.1"/>
    </source>
</evidence>
<dbReference type="KEGG" id="ddb:E7747_07995"/>
<dbReference type="InterPro" id="IPR007197">
    <property type="entry name" value="rSAM"/>
</dbReference>
<accession>A0A4P7W320</accession>
<keyword evidence="6" id="KW-0411">Iron-sulfur</keyword>
<dbReference type="SFLD" id="SFLDS00029">
    <property type="entry name" value="Radical_SAM"/>
    <property type="match status" value="1"/>
</dbReference>
<protein>
    <submittedName>
        <fullName evidence="8">Radical SAM protein</fullName>
    </submittedName>
</protein>
<gene>
    <name evidence="8" type="ORF">E7747_07995</name>
</gene>
<dbReference type="GO" id="GO:0051539">
    <property type="term" value="F:4 iron, 4 sulfur cluster binding"/>
    <property type="evidence" value="ECO:0007669"/>
    <property type="project" value="UniProtKB-KW"/>
</dbReference>
<evidence type="ECO:0000256" key="5">
    <source>
        <dbReference type="ARBA" id="ARBA00023004"/>
    </source>
</evidence>
<dbReference type="SUPFAM" id="SSF102114">
    <property type="entry name" value="Radical SAM enzymes"/>
    <property type="match status" value="1"/>
</dbReference>
<dbReference type="GO" id="GO:0003824">
    <property type="term" value="F:catalytic activity"/>
    <property type="evidence" value="ECO:0007669"/>
    <property type="project" value="InterPro"/>
</dbReference>
<keyword evidence="3" id="KW-0949">S-adenosyl-L-methionine</keyword>
<evidence type="ECO:0000256" key="3">
    <source>
        <dbReference type="ARBA" id="ARBA00022691"/>
    </source>
</evidence>
<dbReference type="EMBL" id="CP039396">
    <property type="protein sequence ID" value="QCD42222.1"/>
    <property type="molecule type" value="Genomic_DNA"/>
</dbReference>
<evidence type="ECO:0000256" key="2">
    <source>
        <dbReference type="ARBA" id="ARBA00022485"/>
    </source>
</evidence>
<dbReference type="InterPro" id="IPR058240">
    <property type="entry name" value="rSAM_sf"/>
</dbReference>
<dbReference type="Gene3D" id="3.20.20.70">
    <property type="entry name" value="Aldolase class I"/>
    <property type="match status" value="1"/>
</dbReference>
<dbReference type="RefSeq" id="WP_136415279.1">
    <property type="nucleotide sequence ID" value="NZ_CP039396.1"/>
</dbReference>
<dbReference type="UniPathway" id="UPA00782"/>
<dbReference type="Proteomes" id="UP000297149">
    <property type="component" value="Chromosome"/>
</dbReference>
<keyword evidence="5" id="KW-0408">Iron</keyword>
<comment type="cofactor">
    <cofactor evidence="1">
        <name>[4Fe-4S] cluster</name>
        <dbReference type="ChEBI" id="CHEBI:49883"/>
    </cofactor>
</comment>
<evidence type="ECO:0000259" key="7">
    <source>
        <dbReference type="Pfam" id="PF04055"/>
    </source>
</evidence>
<organism evidence="8 9">
    <name type="scientific">Duncaniella dubosii</name>
    <dbReference type="NCBI Taxonomy" id="2518971"/>
    <lineage>
        <taxon>Bacteria</taxon>
        <taxon>Pseudomonadati</taxon>
        <taxon>Bacteroidota</taxon>
        <taxon>Bacteroidia</taxon>
        <taxon>Bacteroidales</taxon>
        <taxon>Muribaculaceae</taxon>
        <taxon>Duncaniella</taxon>
    </lineage>
</organism>
<keyword evidence="9" id="KW-1185">Reference proteome</keyword>
<dbReference type="Pfam" id="PF04055">
    <property type="entry name" value="Radical_SAM"/>
    <property type="match status" value="1"/>
</dbReference>
<sequence length="204" mass="23198">MVLSRYCYFFTSSTGVNLGYSSRTNSFIELTPHVFNHLKDVSQSKTPLNLAILDEESSNILTSQGFIGSVTSDEDFIHESQFITQAVQHNKSKLNLVLVPSLNCNFACPYCFETDKRARYMTPSVVEKLISFIRDNEGKSNIDLKWDGGEPLMSLSVINSILDRLNIEKDVKIQKHSIITNGYLFNEEAISLFKKYYCCPIKLK</sequence>
<dbReference type="InterPro" id="IPR013785">
    <property type="entry name" value="Aldolase_TIM"/>
</dbReference>
<dbReference type="CDD" id="cd01335">
    <property type="entry name" value="Radical_SAM"/>
    <property type="match status" value="1"/>
</dbReference>
<dbReference type="AlphaFoldDB" id="A0A4P7W320"/>
<reference evidence="9" key="1">
    <citation type="submission" date="2019-02" db="EMBL/GenBank/DDBJ databases">
        <title>Isolation and identification of novel species under the genus Muribaculum.</title>
        <authorList>
            <person name="Miyake S."/>
            <person name="Ding Y."/>
            <person name="Low A."/>
            <person name="Soh M."/>
            <person name="Seedorf H."/>
        </authorList>
    </citation>
    <scope>NUCLEOTIDE SEQUENCE [LARGE SCALE GENOMIC DNA]</scope>
    <source>
        <strain evidence="9">H5</strain>
    </source>
</reference>
<keyword evidence="2" id="KW-0004">4Fe-4S</keyword>
<evidence type="ECO:0000256" key="6">
    <source>
        <dbReference type="ARBA" id="ARBA00023014"/>
    </source>
</evidence>
<dbReference type="GO" id="GO:0046872">
    <property type="term" value="F:metal ion binding"/>
    <property type="evidence" value="ECO:0007669"/>
    <property type="project" value="UniProtKB-KW"/>
</dbReference>
<evidence type="ECO:0000256" key="4">
    <source>
        <dbReference type="ARBA" id="ARBA00022723"/>
    </source>
</evidence>
<feature type="domain" description="Radical SAM core" evidence="7">
    <location>
        <begin position="99"/>
        <end position="197"/>
    </location>
</feature>
<evidence type="ECO:0000313" key="9">
    <source>
        <dbReference type="Proteomes" id="UP000297149"/>
    </source>
</evidence>
<proteinExistence type="predicted"/>
<name>A0A4P7W320_9BACT</name>
<evidence type="ECO:0000256" key="1">
    <source>
        <dbReference type="ARBA" id="ARBA00001966"/>
    </source>
</evidence>
<dbReference type="PANTHER" id="PTHR43787">
    <property type="entry name" value="FEMO COFACTOR BIOSYNTHESIS PROTEIN NIFB-RELATED"/>
    <property type="match status" value="1"/>
</dbReference>
<dbReference type="PANTHER" id="PTHR43787:SF3">
    <property type="entry name" value="ARYLSULFATASE REGULATORY PROTEIN"/>
    <property type="match status" value="1"/>
</dbReference>